<protein>
    <recommendedName>
        <fullName evidence="2">Bacterial Ig-like domain-containing protein</fullName>
    </recommendedName>
</protein>
<keyword evidence="1" id="KW-0812">Transmembrane</keyword>
<keyword evidence="1" id="KW-0472">Membrane</keyword>
<dbReference type="RefSeq" id="WP_123608986.1">
    <property type="nucleotide sequence ID" value="NZ_RJVG01000004.1"/>
</dbReference>
<proteinExistence type="predicted"/>
<dbReference type="Pfam" id="PF20251">
    <property type="entry name" value="Big_14"/>
    <property type="match status" value="1"/>
</dbReference>
<evidence type="ECO:0000259" key="2">
    <source>
        <dbReference type="Pfam" id="PF20251"/>
    </source>
</evidence>
<sequence>MNKENYKKSLDELEISPDFKERTAKLMKNTLNSNQKNNNPINKRLILTFASAAVIISAGAFALNYNNNLSSNNQDNPIVMTESSTKGITIPVTEIQAQEDSSIMSSMMGLFVYKGRIYIQSNTTFELDKNFMVKKEDMLNLRGEYIGKTTGTIDEWSKQEDYTKEFASTIGESDIYTVKGYDSKYRLMAYSEYEGGFSCEIYDSFGGEVLKTGADYFDKLNLQDNITSYQWESYDSWNNGKGERADERMNDSFEQFISALYTSEPIGNNIDLFTENTENDSQKFVYVKTKDNLITTLRLFKEGYVYAPEAGFFKLDQDMFNIFWDTMPVASGIDVEAPVAPVETPAVSTSAEVTMDNDSYPVSTHSITLNIKNTGSEEIAYGVDYSIEKSVGDAWEVVPAMKNLMFIEIAQILSGNSEQDFVIDLKQLTPRLDIGHYRVVKNIGGEEFIVEFNLIK</sequence>
<name>A0A3N1XQD5_9FIRM</name>
<evidence type="ECO:0000256" key="1">
    <source>
        <dbReference type="SAM" id="Phobius"/>
    </source>
</evidence>
<dbReference type="OrthoDB" id="1899479at2"/>
<dbReference type="Proteomes" id="UP000273083">
    <property type="component" value="Unassembled WGS sequence"/>
</dbReference>
<dbReference type="InterPro" id="IPR046878">
    <property type="entry name" value="Big_14"/>
</dbReference>
<keyword evidence="4" id="KW-1185">Reference proteome</keyword>
<feature type="domain" description="Bacterial Ig-like" evidence="2">
    <location>
        <begin position="349"/>
        <end position="446"/>
    </location>
</feature>
<evidence type="ECO:0000313" key="4">
    <source>
        <dbReference type="Proteomes" id="UP000273083"/>
    </source>
</evidence>
<keyword evidence="1" id="KW-1133">Transmembrane helix</keyword>
<accession>A0A3N1XQD5</accession>
<dbReference type="EMBL" id="RJVG01000004">
    <property type="protein sequence ID" value="ROR28478.1"/>
    <property type="molecule type" value="Genomic_DNA"/>
</dbReference>
<evidence type="ECO:0000313" key="3">
    <source>
        <dbReference type="EMBL" id="ROR28478.1"/>
    </source>
</evidence>
<organism evidence="3 4">
    <name type="scientific">Mobilisporobacter senegalensis</name>
    <dbReference type="NCBI Taxonomy" id="1329262"/>
    <lineage>
        <taxon>Bacteria</taxon>
        <taxon>Bacillati</taxon>
        <taxon>Bacillota</taxon>
        <taxon>Clostridia</taxon>
        <taxon>Lachnospirales</taxon>
        <taxon>Lachnospiraceae</taxon>
        <taxon>Mobilisporobacter</taxon>
    </lineage>
</organism>
<feature type="transmembrane region" description="Helical" evidence="1">
    <location>
        <begin position="45"/>
        <end position="65"/>
    </location>
</feature>
<dbReference type="AlphaFoldDB" id="A0A3N1XQD5"/>
<comment type="caution">
    <text evidence="3">The sequence shown here is derived from an EMBL/GenBank/DDBJ whole genome shotgun (WGS) entry which is preliminary data.</text>
</comment>
<gene>
    <name evidence="3" type="ORF">EDD66_10460</name>
</gene>
<reference evidence="3 4" key="1">
    <citation type="submission" date="2018-11" db="EMBL/GenBank/DDBJ databases">
        <title>Genomic Encyclopedia of Type Strains, Phase IV (KMG-IV): sequencing the most valuable type-strain genomes for metagenomic binning, comparative biology and taxonomic classification.</title>
        <authorList>
            <person name="Goeker M."/>
        </authorList>
    </citation>
    <scope>NUCLEOTIDE SEQUENCE [LARGE SCALE GENOMIC DNA]</scope>
    <source>
        <strain evidence="3 4">DSM 26537</strain>
    </source>
</reference>